<dbReference type="AlphaFoldDB" id="A0AAD8PZD1"/>
<dbReference type="GeneID" id="85435684"/>
<comment type="caution">
    <text evidence="1">The sequence shown here is derived from an EMBL/GenBank/DDBJ whole genome shotgun (WGS) entry which is preliminary data.</text>
</comment>
<gene>
    <name evidence="1" type="ORF">LY79DRAFT_199151</name>
</gene>
<reference evidence="1" key="1">
    <citation type="submission" date="2021-06" db="EMBL/GenBank/DDBJ databases">
        <title>Comparative genomics, transcriptomics and evolutionary studies reveal genomic signatures of adaptation to plant cell wall in hemibiotrophic fungi.</title>
        <authorList>
            <consortium name="DOE Joint Genome Institute"/>
            <person name="Baroncelli R."/>
            <person name="Diaz J.F."/>
            <person name="Benocci T."/>
            <person name="Peng M."/>
            <person name="Battaglia E."/>
            <person name="Haridas S."/>
            <person name="Andreopoulos W."/>
            <person name="Labutti K."/>
            <person name="Pangilinan J."/>
            <person name="Floch G.L."/>
            <person name="Makela M.R."/>
            <person name="Henrissat B."/>
            <person name="Grigoriev I.V."/>
            <person name="Crouch J.A."/>
            <person name="De Vries R.P."/>
            <person name="Sukno S.A."/>
            <person name="Thon M.R."/>
        </authorList>
    </citation>
    <scope>NUCLEOTIDE SEQUENCE</scope>
    <source>
        <strain evidence="1">CBS 125086</strain>
    </source>
</reference>
<accession>A0AAD8PZD1</accession>
<sequence>MTSAVRVVGDPGRRWSVCVCVLAEERTLWGESPRSTPHVHHPHLYQLSHTHHGGARDVSPRETRLKIVDEWRISGDPLECNRNRPLWPCDDRRKMTVSCIKLWMTACVKTWFRHKTKLQSTSYGPSQRFIDAYHTQYASLLQRTAASPPRRV</sequence>
<proteinExistence type="predicted"/>
<dbReference type="EMBL" id="JAHLJV010000029">
    <property type="protein sequence ID" value="KAK1590751.1"/>
    <property type="molecule type" value="Genomic_DNA"/>
</dbReference>
<dbReference type="RefSeq" id="XP_060414225.1">
    <property type="nucleotide sequence ID" value="XM_060551444.1"/>
</dbReference>
<dbReference type="Proteomes" id="UP001230504">
    <property type="component" value="Unassembled WGS sequence"/>
</dbReference>
<name>A0AAD8PZD1_9PEZI</name>
<evidence type="ECO:0000313" key="2">
    <source>
        <dbReference type="Proteomes" id="UP001230504"/>
    </source>
</evidence>
<keyword evidence="2" id="KW-1185">Reference proteome</keyword>
<protein>
    <submittedName>
        <fullName evidence="1">Uncharacterized protein</fullName>
    </submittedName>
</protein>
<evidence type="ECO:0000313" key="1">
    <source>
        <dbReference type="EMBL" id="KAK1590751.1"/>
    </source>
</evidence>
<organism evidence="1 2">
    <name type="scientific">Colletotrichum navitas</name>
    <dbReference type="NCBI Taxonomy" id="681940"/>
    <lineage>
        <taxon>Eukaryota</taxon>
        <taxon>Fungi</taxon>
        <taxon>Dikarya</taxon>
        <taxon>Ascomycota</taxon>
        <taxon>Pezizomycotina</taxon>
        <taxon>Sordariomycetes</taxon>
        <taxon>Hypocreomycetidae</taxon>
        <taxon>Glomerellales</taxon>
        <taxon>Glomerellaceae</taxon>
        <taxon>Colletotrichum</taxon>
        <taxon>Colletotrichum graminicola species complex</taxon>
    </lineage>
</organism>